<dbReference type="InterPro" id="IPR003591">
    <property type="entry name" value="Leu-rich_rpt_typical-subtyp"/>
</dbReference>
<evidence type="ECO:0000256" key="11">
    <source>
        <dbReference type="ARBA" id="ARBA00023170"/>
    </source>
</evidence>
<dbReference type="GO" id="GO:0045087">
    <property type="term" value="P:innate immune response"/>
    <property type="evidence" value="ECO:0007669"/>
    <property type="project" value="UniProtKB-KW"/>
</dbReference>
<name>A0A210QS10_MIZYE</name>
<evidence type="ECO:0000256" key="3">
    <source>
        <dbReference type="ARBA" id="ARBA00022588"/>
    </source>
</evidence>
<evidence type="ECO:0000256" key="4">
    <source>
        <dbReference type="ARBA" id="ARBA00022614"/>
    </source>
</evidence>
<evidence type="ECO:0000256" key="13">
    <source>
        <dbReference type="SAM" id="Phobius"/>
    </source>
</evidence>
<proteinExistence type="inferred from homology"/>
<comment type="subcellular location">
    <subcellularLocation>
        <location evidence="1">Membrane</location>
        <topology evidence="1">Single-pass type I membrane protein</topology>
    </subcellularLocation>
</comment>
<comment type="similarity">
    <text evidence="2">Belongs to the Toll-like receptor family.</text>
</comment>
<sequence length="639" mass="73925">MIELGTFRDFKSLHTLNISSNECLTFRVLSNVSNDVQYTPVRILDVSRLHCTFGPSTVIHKDDIKHLYYTNITHLYLGSNRLSVLETGAARELPRTLKFLSVADNDLSFGLYYIELMSGMPNIEIIHAEHQGSPHNLESGSSDCNDWRAPPSSHNQITFGQSTSELHSCNRNPIRKLGHNSNILTNFPFPHSLREFYYSNNAMNFEIGFVDAQKNNIRILDLSNNLFHSLRGPLVNLKRVQYIDFSNNYCTYVSEYFFSLDNVIKTLLIQNNLLGLVLYKDTSGNIFRNLTKLEMLDLSSNHIYNLPPLLLKNQYKMRILNLSNNALNEFSLDLSHMKHLQYLDLTHNQLKTIKPDQRDQIDKLRGNNVTLNLEGNRMTCSCDQLDYLKWLDHNKGLFVNFHTYECEFPNGTRISFSNFDQTLTEVTKSCDSYIGIIAVFGSMIVLSISLTISGIVYRYRWKLRYLFYLARIRRGGYTPVVSAVDDDDYEYDAFISYCSGDYLFVLKQVVPNLEDSKGLKLCLHQRDFIPGQEIAQNITNAIHRSRKTVVLLSRKYLDSYWCKYEFNMARMESIYSRGGNTVVLLVFYEDIPSRELPFTMMDLIDNESYIEYPRDDTHGQVVFWDKMAKSISPYPTINV</sequence>
<keyword evidence="7" id="KW-0677">Repeat</keyword>
<dbReference type="InterPro" id="IPR000157">
    <property type="entry name" value="TIR_dom"/>
</dbReference>
<dbReference type="Gene3D" id="3.80.10.10">
    <property type="entry name" value="Ribonuclease Inhibitor"/>
    <property type="match status" value="3"/>
</dbReference>
<dbReference type="OrthoDB" id="6148273at2759"/>
<evidence type="ECO:0000256" key="7">
    <source>
        <dbReference type="ARBA" id="ARBA00022737"/>
    </source>
</evidence>
<keyword evidence="10 13" id="KW-0472">Membrane</keyword>
<reference evidence="15 16" key="1">
    <citation type="journal article" date="2017" name="Nat. Ecol. Evol.">
        <title>Scallop genome provides insights into evolution of bilaterian karyotype and development.</title>
        <authorList>
            <person name="Wang S."/>
            <person name="Zhang J."/>
            <person name="Jiao W."/>
            <person name="Li J."/>
            <person name="Xun X."/>
            <person name="Sun Y."/>
            <person name="Guo X."/>
            <person name="Huan P."/>
            <person name="Dong B."/>
            <person name="Zhang L."/>
            <person name="Hu X."/>
            <person name="Sun X."/>
            <person name="Wang J."/>
            <person name="Zhao C."/>
            <person name="Wang Y."/>
            <person name="Wang D."/>
            <person name="Huang X."/>
            <person name="Wang R."/>
            <person name="Lv J."/>
            <person name="Li Y."/>
            <person name="Zhang Z."/>
            <person name="Liu B."/>
            <person name="Lu W."/>
            <person name="Hui Y."/>
            <person name="Liang J."/>
            <person name="Zhou Z."/>
            <person name="Hou R."/>
            <person name="Li X."/>
            <person name="Liu Y."/>
            <person name="Li H."/>
            <person name="Ning X."/>
            <person name="Lin Y."/>
            <person name="Zhao L."/>
            <person name="Xing Q."/>
            <person name="Dou J."/>
            <person name="Li Y."/>
            <person name="Mao J."/>
            <person name="Guo H."/>
            <person name="Dou H."/>
            <person name="Li T."/>
            <person name="Mu C."/>
            <person name="Jiang W."/>
            <person name="Fu Q."/>
            <person name="Fu X."/>
            <person name="Miao Y."/>
            <person name="Liu J."/>
            <person name="Yu Q."/>
            <person name="Li R."/>
            <person name="Liao H."/>
            <person name="Li X."/>
            <person name="Kong Y."/>
            <person name="Jiang Z."/>
            <person name="Chourrout D."/>
            <person name="Li R."/>
            <person name="Bao Z."/>
        </authorList>
    </citation>
    <scope>NUCLEOTIDE SEQUENCE [LARGE SCALE GENOMIC DNA]</scope>
    <source>
        <strain evidence="15 16">PY_sf001</strain>
    </source>
</reference>
<keyword evidence="4" id="KW-0433">Leucine-rich repeat</keyword>
<dbReference type="STRING" id="6573.A0A210QS10"/>
<dbReference type="AlphaFoldDB" id="A0A210QS10"/>
<dbReference type="GO" id="GO:0038023">
    <property type="term" value="F:signaling receptor activity"/>
    <property type="evidence" value="ECO:0007669"/>
    <property type="project" value="TreeGrafter"/>
</dbReference>
<keyword evidence="5 13" id="KW-0812">Transmembrane</keyword>
<keyword evidence="9 13" id="KW-1133">Transmembrane helix</keyword>
<keyword evidence="6" id="KW-0732">Signal</keyword>
<dbReference type="SMART" id="SM00255">
    <property type="entry name" value="TIR"/>
    <property type="match status" value="1"/>
</dbReference>
<dbReference type="EMBL" id="NEDP02002239">
    <property type="protein sequence ID" value="OWF51499.1"/>
    <property type="molecule type" value="Genomic_DNA"/>
</dbReference>
<dbReference type="Gene3D" id="3.40.50.10140">
    <property type="entry name" value="Toll/interleukin-1 receptor homology (TIR) domain"/>
    <property type="match status" value="1"/>
</dbReference>
<keyword evidence="16" id="KW-1185">Reference proteome</keyword>
<keyword evidence="3" id="KW-0399">Innate immunity</keyword>
<evidence type="ECO:0000256" key="12">
    <source>
        <dbReference type="ARBA" id="ARBA00023180"/>
    </source>
</evidence>
<dbReference type="InterPro" id="IPR035897">
    <property type="entry name" value="Toll_tir_struct_dom_sf"/>
</dbReference>
<evidence type="ECO:0000256" key="9">
    <source>
        <dbReference type="ARBA" id="ARBA00022989"/>
    </source>
</evidence>
<keyword evidence="12" id="KW-0325">Glycoprotein</keyword>
<dbReference type="PRINTS" id="PR01537">
    <property type="entry name" value="INTRLKN1R1F"/>
</dbReference>
<dbReference type="SUPFAM" id="SSF52200">
    <property type="entry name" value="Toll/Interleukin receptor TIR domain"/>
    <property type="match status" value="1"/>
</dbReference>
<dbReference type="SMART" id="SM00369">
    <property type="entry name" value="LRR_TYP"/>
    <property type="match status" value="3"/>
</dbReference>
<dbReference type="PANTHER" id="PTHR24365">
    <property type="entry name" value="TOLL-LIKE RECEPTOR"/>
    <property type="match status" value="1"/>
</dbReference>
<feature type="domain" description="TIR" evidence="14">
    <location>
        <begin position="489"/>
        <end position="631"/>
    </location>
</feature>
<evidence type="ECO:0000256" key="6">
    <source>
        <dbReference type="ARBA" id="ARBA00022729"/>
    </source>
</evidence>
<evidence type="ECO:0000256" key="8">
    <source>
        <dbReference type="ARBA" id="ARBA00022859"/>
    </source>
</evidence>
<dbReference type="SUPFAM" id="SSF52058">
    <property type="entry name" value="L domain-like"/>
    <property type="match status" value="2"/>
</dbReference>
<evidence type="ECO:0000256" key="5">
    <source>
        <dbReference type="ARBA" id="ARBA00022692"/>
    </source>
</evidence>
<organism evidence="15 16">
    <name type="scientific">Mizuhopecten yessoensis</name>
    <name type="common">Japanese scallop</name>
    <name type="synonym">Patinopecten yessoensis</name>
    <dbReference type="NCBI Taxonomy" id="6573"/>
    <lineage>
        <taxon>Eukaryota</taxon>
        <taxon>Metazoa</taxon>
        <taxon>Spiralia</taxon>
        <taxon>Lophotrochozoa</taxon>
        <taxon>Mollusca</taxon>
        <taxon>Bivalvia</taxon>
        <taxon>Autobranchia</taxon>
        <taxon>Pteriomorphia</taxon>
        <taxon>Pectinida</taxon>
        <taxon>Pectinoidea</taxon>
        <taxon>Pectinidae</taxon>
        <taxon>Mizuhopecten</taxon>
    </lineage>
</organism>
<evidence type="ECO:0000256" key="10">
    <source>
        <dbReference type="ARBA" id="ARBA00023136"/>
    </source>
</evidence>
<accession>A0A210QS10</accession>
<keyword evidence="8" id="KW-0391">Immunity</keyword>
<evidence type="ECO:0000259" key="14">
    <source>
        <dbReference type="PROSITE" id="PS50104"/>
    </source>
</evidence>
<dbReference type="GO" id="GO:0007165">
    <property type="term" value="P:signal transduction"/>
    <property type="evidence" value="ECO:0007669"/>
    <property type="project" value="InterPro"/>
</dbReference>
<dbReference type="PANTHER" id="PTHR24365:SF530">
    <property type="entry name" value="MSTPROX-RELATED"/>
    <property type="match status" value="1"/>
</dbReference>
<dbReference type="InterPro" id="IPR001611">
    <property type="entry name" value="Leu-rich_rpt"/>
</dbReference>
<evidence type="ECO:0000313" key="16">
    <source>
        <dbReference type="Proteomes" id="UP000242188"/>
    </source>
</evidence>
<dbReference type="Proteomes" id="UP000242188">
    <property type="component" value="Unassembled WGS sequence"/>
</dbReference>
<evidence type="ECO:0000256" key="1">
    <source>
        <dbReference type="ARBA" id="ARBA00004479"/>
    </source>
</evidence>
<protein>
    <submittedName>
        <fullName evidence="15">Toll-like receptor 13</fullName>
    </submittedName>
</protein>
<dbReference type="PROSITE" id="PS51450">
    <property type="entry name" value="LRR"/>
    <property type="match status" value="2"/>
</dbReference>
<comment type="caution">
    <text evidence="15">The sequence shown here is derived from an EMBL/GenBank/DDBJ whole genome shotgun (WGS) entry which is preliminary data.</text>
</comment>
<evidence type="ECO:0000256" key="2">
    <source>
        <dbReference type="ARBA" id="ARBA00009634"/>
    </source>
</evidence>
<gene>
    <name evidence="15" type="ORF">KP79_PYT22224</name>
</gene>
<dbReference type="Pfam" id="PF01582">
    <property type="entry name" value="TIR"/>
    <property type="match status" value="1"/>
</dbReference>
<keyword evidence="11 15" id="KW-0675">Receptor</keyword>
<dbReference type="InterPro" id="IPR032675">
    <property type="entry name" value="LRR_dom_sf"/>
</dbReference>
<dbReference type="GO" id="GO:0005886">
    <property type="term" value="C:plasma membrane"/>
    <property type="evidence" value="ECO:0007669"/>
    <property type="project" value="TreeGrafter"/>
</dbReference>
<feature type="transmembrane region" description="Helical" evidence="13">
    <location>
        <begin position="433"/>
        <end position="457"/>
    </location>
</feature>
<dbReference type="PROSITE" id="PS50104">
    <property type="entry name" value="TIR"/>
    <property type="match status" value="1"/>
</dbReference>
<dbReference type="Pfam" id="PF13855">
    <property type="entry name" value="LRR_8"/>
    <property type="match status" value="1"/>
</dbReference>
<dbReference type="FunFam" id="3.40.50.10140:FF:000001">
    <property type="entry name" value="Toll-like receptor 2"/>
    <property type="match status" value="1"/>
</dbReference>
<evidence type="ECO:0000313" key="15">
    <source>
        <dbReference type="EMBL" id="OWF51499.1"/>
    </source>
</evidence>